<dbReference type="InterPro" id="IPR036291">
    <property type="entry name" value="NAD(P)-bd_dom_sf"/>
</dbReference>
<dbReference type="AlphaFoldDB" id="A0A5B2VGV3"/>
<protein>
    <submittedName>
        <fullName evidence="4">3-hydroxyacyl-CoA dehydrogenase</fullName>
    </submittedName>
</protein>
<evidence type="ECO:0000313" key="5">
    <source>
        <dbReference type="Proteomes" id="UP000323142"/>
    </source>
</evidence>
<dbReference type="PANTHER" id="PTHR48075:SF5">
    <property type="entry name" value="3-HYDROXYBUTYRYL-COA DEHYDROGENASE"/>
    <property type="match status" value="1"/>
</dbReference>
<name>A0A5B2VGV3_9HYPH</name>
<evidence type="ECO:0000259" key="2">
    <source>
        <dbReference type="Pfam" id="PF00725"/>
    </source>
</evidence>
<evidence type="ECO:0000313" key="4">
    <source>
        <dbReference type="EMBL" id="KAA2237740.1"/>
    </source>
</evidence>
<reference evidence="4 5" key="1">
    <citation type="submission" date="2019-09" db="EMBL/GenBank/DDBJ databases">
        <title>Salinarimonas rosea gen. nov., sp. nov., a new member of the a-2 subgroup of the Proteobacteria.</title>
        <authorList>
            <person name="Liu J."/>
        </authorList>
    </citation>
    <scope>NUCLEOTIDE SEQUENCE [LARGE SCALE GENOMIC DNA]</scope>
    <source>
        <strain evidence="4 5">BN140002</strain>
    </source>
</reference>
<dbReference type="SUPFAM" id="SSF48179">
    <property type="entry name" value="6-phosphogluconate dehydrogenase C-terminal domain-like"/>
    <property type="match status" value="2"/>
</dbReference>
<feature type="domain" description="3-hydroxyacyl-CoA dehydrogenase NAD binding" evidence="3">
    <location>
        <begin position="7"/>
        <end position="184"/>
    </location>
</feature>
<dbReference type="OrthoDB" id="9771883at2"/>
<gene>
    <name evidence="4" type="ORF">F0L46_08675</name>
</gene>
<dbReference type="InterPro" id="IPR006108">
    <property type="entry name" value="3HC_DH_C"/>
</dbReference>
<dbReference type="Gene3D" id="1.10.1040.10">
    <property type="entry name" value="N-(1-d-carboxylethyl)-l-norvaline Dehydrogenase, domain 2"/>
    <property type="match status" value="2"/>
</dbReference>
<dbReference type="FunFam" id="3.40.50.720:FF:000009">
    <property type="entry name" value="Fatty oxidation complex, alpha subunit"/>
    <property type="match status" value="1"/>
</dbReference>
<dbReference type="SUPFAM" id="SSF51735">
    <property type="entry name" value="NAD(P)-binding Rossmann-fold domains"/>
    <property type="match status" value="1"/>
</dbReference>
<dbReference type="InterPro" id="IPR013328">
    <property type="entry name" value="6PGD_dom2"/>
</dbReference>
<dbReference type="RefSeq" id="WP_149816706.1">
    <property type="nucleotide sequence ID" value="NZ_VUOA01000018.1"/>
</dbReference>
<dbReference type="GO" id="GO:0016616">
    <property type="term" value="F:oxidoreductase activity, acting on the CH-OH group of donors, NAD or NADP as acceptor"/>
    <property type="evidence" value="ECO:0007669"/>
    <property type="project" value="InterPro"/>
</dbReference>
<dbReference type="GO" id="GO:0006631">
    <property type="term" value="P:fatty acid metabolic process"/>
    <property type="evidence" value="ECO:0007669"/>
    <property type="project" value="InterPro"/>
</dbReference>
<sequence>MPSFARVGIVGTGAMGAGIAQIAAQAGAAVLLFDAREGAADAAKARLVETWGKLAEKGKLTPEAARTAGERVATAASTADLRDCDLVVEAIVEDLDVKRRVFREIEAAVSPDCVLATNTSSLSVTTIAAACEKPARVAGYHFFNPVPLMRVVEVIAGARTDPAVCDRLAAFAAEMGHRAVRCGDSPGFIVNHAGRGFGTEALQIVAAEGAATFADVDRALRDQVGFRLGPFELMDLTGLDVSQPVMESMHRQFHGEPRFRPSWLLRQRLDAGLLGRKAGEGFYRHGGAGQEPVPEGPAPSAAPRPIWIATAERAWRADLVAIAGAAGWPVAEGPEPPPDAVCLVAPLGYDATQTARLLGIGPARVVAIDGLFGFAKRRVIMGTPATEPDALDAAHALLAADGTPVTRIRDCAGFIAQRAVATIVNIACDMAQAGIAAVEDIDDAVRLGLGYPQGPLALGDAVGPDRIAAILRALHELSGDPRYRLSPWLRRRADLGLSLRTPEPRR</sequence>
<proteinExistence type="predicted"/>
<dbReference type="EMBL" id="VUOA01000018">
    <property type="protein sequence ID" value="KAA2237740.1"/>
    <property type="molecule type" value="Genomic_DNA"/>
</dbReference>
<keyword evidence="5" id="KW-1185">Reference proteome</keyword>
<accession>A0A5B2VGV3</accession>
<reference evidence="4 5" key="2">
    <citation type="submission" date="2019-09" db="EMBL/GenBank/DDBJ databases">
        <authorList>
            <person name="Jin C."/>
        </authorList>
    </citation>
    <scope>NUCLEOTIDE SEQUENCE [LARGE SCALE GENOMIC DNA]</scope>
    <source>
        <strain evidence="4 5">BN140002</strain>
    </source>
</reference>
<dbReference type="PANTHER" id="PTHR48075">
    <property type="entry name" value="3-HYDROXYACYL-COA DEHYDROGENASE FAMILY PROTEIN"/>
    <property type="match status" value="1"/>
</dbReference>
<dbReference type="InterPro" id="IPR008927">
    <property type="entry name" value="6-PGluconate_DH-like_C_sf"/>
</dbReference>
<dbReference type="Pfam" id="PF02737">
    <property type="entry name" value="3HCDH_N"/>
    <property type="match status" value="1"/>
</dbReference>
<dbReference type="GO" id="GO:0070403">
    <property type="term" value="F:NAD+ binding"/>
    <property type="evidence" value="ECO:0007669"/>
    <property type="project" value="InterPro"/>
</dbReference>
<dbReference type="Gene3D" id="3.40.50.720">
    <property type="entry name" value="NAD(P)-binding Rossmann-like Domain"/>
    <property type="match status" value="1"/>
</dbReference>
<comment type="caution">
    <text evidence="4">The sequence shown here is derived from an EMBL/GenBank/DDBJ whole genome shotgun (WGS) entry which is preliminary data.</text>
</comment>
<feature type="domain" description="3-hydroxyacyl-CoA dehydrogenase C-terminal" evidence="2">
    <location>
        <begin position="413"/>
        <end position="496"/>
    </location>
</feature>
<evidence type="ECO:0000256" key="1">
    <source>
        <dbReference type="ARBA" id="ARBA00023002"/>
    </source>
</evidence>
<feature type="domain" description="3-hydroxyacyl-CoA dehydrogenase C-terminal" evidence="2">
    <location>
        <begin position="187"/>
        <end position="284"/>
    </location>
</feature>
<keyword evidence="1" id="KW-0560">Oxidoreductase</keyword>
<dbReference type="InterPro" id="IPR006176">
    <property type="entry name" value="3-OHacyl-CoA_DH_NAD-bd"/>
</dbReference>
<dbReference type="Proteomes" id="UP000323142">
    <property type="component" value="Unassembled WGS sequence"/>
</dbReference>
<organism evidence="4 5">
    <name type="scientific">Salinarimonas soli</name>
    <dbReference type="NCBI Taxonomy" id="1638099"/>
    <lineage>
        <taxon>Bacteria</taxon>
        <taxon>Pseudomonadati</taxon>
        <taxon>Pseudomonadota</taxon>
        <taxon>Alphaproteobacteria</taxon>
        <taxon>Hyphomicrobiales</taxon>
        <taxon>Salinarimonadaceae</taxon>
        <taxon>Salinarimonas</taxon>
    </lineage>
</organism>
<dbReference type="Pfam" id="PF00725">
    <property type="entry name" value="3HCDH"/>
    <property type="match status" value="2"/>
</dbReference>
<evidence type="ECO:0000259" key="3">
    <source>
        <dbReference type="Pfam" id="PF02737"/>
    </source>
</evidence>
<dbReference type="NCBIfam" id="NF006124">
    <property type="entry name" value="PRK08268.1"/>
    <property type="match status" value="1"/>
</dbReference>